<dbReference type="Pfam" id="PF00690">
    <property type="entry name" value="Cation_ATPase_N"/>
    <property type="match status" value="1"/>
</dbReference>
<dbReference type="PRINTS" id="PR00120">
    <property type="entry name" value="HATPASE"/>
</dbReference>
<evidence type="ECO:0000256" key="2">
    <source>
        <dbReference type="ARBA" id="ARBA00006124"/>
    </source>
</evidence>
<keyword evidence="11" id="KW-0112">Calmodulin-binding</keyword>
<feature type="transmembrane region" description="Helical" evidence="17">
    <location>
        <begin position="989"/>
        <end position="1009"/>
    </location>
</feature>
<feature type="transmembrane region" description="Helical" evidence="17">
    <location>
        <begin position="1066"/>
        <end position="1084"/>
    </location>
</feature>
<dbReference type="PANTHER" id="PTHR24093:SF369">
    <property type="entry name" value="CALCIUM-TRANSPORTING ATPASE"/>
    <property type="match status" value="1"/>
</dbReference>
<dbReference type="InterPro" id="IPR018303">
    <property type="entry name" value="ATPase_P-typ_P_site"/>
</dbReference>
<comment type="similarity">
    <text evidence="2 17">Belongs to the cation transport ATPase (P-type) (TC 3.A.3) family. Type IIB subfamily.</text>
</comment>
<feature type="domain" description="Cation-transporting P-type ATPase N-terminal" evidence="19">
    <location>
        <begin position="220"/>
        <end position="291"/>
    </location>
</feature>
<dbReference type="FunFam" id="3.40.50.1000:FF:000011">
    <property type="entry name" value="Calcium-transporting ATPase"/>
    <property type="match status" value="1"/>
</dbReference>
<dbReference type="Pfam" id="PF13246">
    <property type="entry name" value="Cation_ATPase"/>
    <property type="match status" value="1"/>
</dbReference>
<dbReference type="Pfam" id="PF00689">
    <property type="entry name" value="Cation_ATPase_C"/>
    <property type="match status" value="1"/>
</dbReference>
<comment type="subcellular location">
    <subcellularLocation>
        <location evidence="1">Endomembrane system</location>
        <topology evidence="1">Multi-pass membrane protein</topology>
    </subcellularLocation>
    <subcellularLocation>
        <location evidence="17">Membrane</location>
        <topology evidence="17">Multi-pass membrane protein</topology>
    </subcellularLocation>
</comment>
<comment type="function">
    <text evidence="17">Catalyzes the hydrolysis of ATP coupled with the transport of calcium.</text>
</comment>
<keyword evidence="9 17" id="KW-0067">ATP-binding</keyword>
<comment type="caution">
    <text evidence="20">The sequence shown here is derived from an EMBL/GenBank/DDBJ whole genome shotgun (WGS) entry which is preliminary data.</text>
</comment>
<dbReference type="InterPro" id="IPR024750">
    <property type="entry name" value="Ca_ATPase_N_dom"/>
</dbReference>
<dbReference type="Gene3D" id="1.20.1110.10">
    <property type="entry name" value="Calcium-transporting ATPase, transmembrane domain"/>
    <property type="match status" value="2"/>
</dbReference>
<sequence length="1226" mass="134521">MHALEARSCNNGHGGEEEEEEAACDARGRVSSSEDASLWVPTPLDPMSQKLDVDKALSVLQRLNSIDLVGAVLVCTRRHLSGGSMTPSPTPHVRQRDEESGSADDGSGSPGDWFDIPPKNAPVERLRRWRQAALVLNASRRFRYTLDLKKEEEKEQTRSRIRAHAQVIRAALLFKAAAERVKPGTPTIPVLPSCGFGIGEEQLTKMTRDHDFSALQNYGEVKGLSNLLNTDLDRGISADDVDILHRRNVFGANTYPQKKGRSFWVFLWEACQDLTLVMLMVAAVLSLVLGIKTEGIKEGWYDGGSIAFAVILVIMVTAKTACLATFLERHMSIAMPTGLAIFDAVSDYRQSLQFQNLNEEKRNIQLEVTRSSRRIKVSIFDLVVGDVVPLKIGDQVPADGVLITGHSLAIDESSMTGESKIVHKDKKAPFLMSGCKVADGYGTMLVTAVGINTEWGLLMASISEDAGEETPLQVFFPKVFYILFSCTLEWSSYFHWHGRANRSCCRSCGPISQARRQFILCLPTIFSNSYKVCWELFRYFTGHTKNPDGSVQFIKGQTVTKTAINGAIKILTVAVTIVVVAVPEGLPLAVTLTLAYSMRKMMADKALVRRLSACETMGSATTICSDKTGTLTLNQMTVVEAYVGGRKINPPDNAELLSSTASSLLIEGIAQNTTGSVFKAETGAFEVTGSPTEKAILSWGVKLGMTFNDARSESSIIHVFPFNSDKKRGGVAVHQAGDDIHVHWKGAAEIVLASCTSWLDANGSKQPLTTNKVTGFKKLIEDMAAASLRCVAFAYRFYDLERVPNEEQRESWQLPEDDLVLLAIVGIKDPCRPGVKEAVDLCTHAGVKVRMVTGDNLQTAKAIALECGILEDANAREPTIIEGKTFRTKTDAERDAIAEKITVMGRSSPSDKLLLVQALRRRGHVVAVTGDGTNDAPALHEADIGLSMGIQGTEVAKESSDIIILDDNFASVVKVVRWGRSVYANIQKFIQFQLTVNVAALVINVIAAVSSGNVPLNAVQLLWVNLIMDTLGALALATEPPTDHLMDRPPVGRWEPLITNVMWRNLIFQAVYQVTILLVLNFGGRSILDLKNNDRAHADQVKNTLIFNTFVLCQIFNEFNARKPDEFNVFGGVTRNQFFMGIVGITVVLQVLILEFLGKFTSTVRLSWKLWLVSIAIAFVSWPLALIGKLLPVPRSPLGEYFGRCFRHNRKEDDAGFSARSPVNGS</sequence>
<keyword evidence="12" id="KW-1278">Translocase</keyword>
<keyword evidence="13 17" id="KW-1133">Transmembrane helix</keyword>
<dbReference type="GO" id="GO:0005388">
    <property type="term" value="F:P-type calcium transporter activity"/>
    <property type="evidence" value="ECO:0007669"/>
    <property type="project" value="UniProtKB-EC"/>
</dbReference>
<dbReference type="GO" id="GO:0005886">
    <property type="term" value="C:plasma membrane"/>
    <property type="evidence" value="ECO:0007669"/>
    <property type="project" value="TreeGrafter"/>
</dbReference>
<dbReference type="GO" id="GO:0016887">
    <property type="term" value="F:ATP hydrolysis activity"/>
    <property type="evidence" value="ECO:0007669"/>
    <property type="project" value="InterPro"/>
</dbReference>
<dbReference type="AlphaFoldDB" id="A0A4S8J9P0"/>
<dbReference type="InterPro" id="IPR036412">
    <property type="entry name" value="HAD-like_sf"/>
</dbReference>
<dbReference type="FunFam" id="1.20.5.170:FF:000029">
    <property type="entry name" value="Calcium-transporting ATPase"/>
    <property type="match status" value="1"/>
</dbReference>
<dbReference type="InterPro" id="IPR044492">
    <property type="entry name" value="P_typ_ATPase_HD_dom"/>
</dbReference>
<dbReference type="SUPFAM" id="SSF81665">
    <property type="entry name" value="Calcium ATPase, transmembrane domain M"/>
    <property type="match status" value="1"/>
</dbReference>
<dbReference type="SMART" id="SM00831">
    <property type="entry name" value="Cation_ATPase_N"/>
    <property type="match status" value="1"/>
</dbReference>
<keyword evidence="7 17" id="KW-0547">Nucleotide-binding</keyword>
<evidence type="ECO:0000256" key="4">
    <source>
        <dbReference type="ARBA" id="ARBA00022568"/>
    </source>
</evidence>
<dbReference type="NCBIfam" id="TIGR01517">
    <property type="entry name" value="ATPase-IIB_Ca"/>
    <property type="match status" value="1"/>
</dbReference>
<dbReference type="PANTHER" id="PTHR24093">
    <property type="entry name" value="CATION TRANSPORTING ATPASE"/>
    <property type="match status" value="1"/>
</dbReference>
<dbReference type="InterPro" id="IPR004014">
    <property type="entry name" value="ATPase_P-typ_cation-transptr_N"/>
</dbReference>
<feature type="transmembrane region" description="Helical" evidence="17">
    <location>
        <begin position="1021"/>
        <end position="1038"/>
    </location>
</feature>
<dbReference type="GO" id="GO:0012505">
    <property type="term" value="C:endomembrane system"/>
    <property type="evidence" value="ECO:0007669"/>
    <property type="project" value="UniProtKB-SubCell"/>
</dbReference>
<dbReference type="Gene3D" id="1.20.5.170">
    <property type="match status" value="1"/>
</dbReference>
<evidence type="ECO:0000256" key="11">
    <source>
        <dbReference type="ARBA" id="ARBA00022860"/>
    </source>
</evidence>
<dbReference type="GO" id="GO:0005524">
    <property type="term" value="F:ATP binding"/>
    <property type="evidence" value="ECO:0007669"/>
    <property type="project" value="UniProtKB-KW"/>
</dbReference>
<evidence type="ECO:0000256" key="16">
    <source>
        <dbReference type="ARBA" id="ARBA00048694"/>
    </source>
</evidence>
<evidence type="ECO:0000256" key="6">
    <source>
        <dbReference type="ARBA" id="ARBA00022723"/>
    </source>
</evidence>
<dbReference type="EC" id="7.2.2.10" evidence="17"/>
<keyword evidence="3 17" id="KW-0813">Transport</keyword>
<dbReference type="Pfam" id="PF00122">
    <property type="entry name" value="E1-E2_ATPase"/>
    <property type="match status" value="1"/>
</dbReference>
<evidence type="ECO:0000256" key="7">
    <source>
        <dbReference type="ARBA" id="ARBA00022741"/>
    </source>
</evidence>
<dbReference type="InterPro" id="IPR001757">
    <property type="entry name" value="P_typ_ATPase"/>
</dbReference>
<dbReference type="Pfam" id="PF12515">
    <property type="entry name" value="CaATP_NAI"/>
    <property type="match status" value="1"/>
</dbReference>
<dbReference type="Proteomes" id="UP000317650">
    <property type="component" value="Chromosome 3"/>
</dbReference>
<dbReference type="Gene3D" id="2.70.150.10">
    <property type="entry name" value="Calcium-transporting ATPase, cytoplasmic transduction domain A"/>
    <property type="match status" value="1"/>
</dbReference>
<evidence type="ECO:0000256" key="17">
    <source>
        <dbReference type="RuleBase" id="RU361146"/>
    </source>
</evidence>
<evidence type="ECO:0000256" key="14">
    <source>
        <dbReference type="ARBA" id="ARBA00023065"/>
    </source>
</evidence>
<dbReference type="PRINTS" id="PR00119">
    <property type="entry name" value="CATATPASE"/>
</dbReference>
<feature type="region of interest" description="Disordered" evidence="18">
    <location>
        <begin position="1"/>
        <end position="47"/>
    </location>
</feature>
<feature type="transmembrane region" description="Helical" evidence="17">
    <location>
        <begin position="1170"/>
        <end position="1191"/>
    </location>
</feature>
<dbReference type="GO" id="GO:0005516">
    <property type="term" value="F:calmodulin binding"/>
    <property type="evidence" value="ECO:0007669"/>
    <property type="project" value="UniProtKB-KW"/>
</dbReference>
<feature type="transmembrane region" description="Helical" evidence="17">
    <location>
        <begin position="274"/>
        <end position="291"/>
    </location>
</feature>
<dbReference type="SUPFAM" id="SSF81660">
    <property type="entry name" value="Metal cation-transporting ATPase, ATP-binding domain N"/>
    <property type="match status" value="1"/>
</dbReference>
<dbReference type="SUPFAM" id="SSF56784">
    <property type="entry name" value="HAD-like"/>
    <property type="match status" value="1"/>
</dbReference>
<evidence type="ECO:0000256" key="10">
    <source>
        <dbReference type="ARBA" id="ARBA00022842"/>
    </source>
</evidence>
<dbReference type="InterPro" id="IPR023214">
    <property type="entry name" value="HAD_sf"/>
</dbReference>
<dbReference type="PROSITE" id="PS00154">
    <property type="entry name" value="ATPASE_E1_E2"/>
    <property type="match status" value="1"/>
</dbReference>
<proteinExistence type="inferred from homology"/>
<reference evidence="20 21" key="1">
    <citation type="journal article" date="2019" name="Nat. Plants">
        <title>Genome sequencing of Musa balbisiana reveals subgenome evolution and function divergence in polyploid bananas.</title>
        <authorList>
            <person name="Yao X."/>
        </authorList>
    </citation>
    <scope>NUCLEOTIDE SEQUENCE [LARGE SCALE GENOMIC DNA]</scope>
    <source>
        <strain evidence="21">cv. DH-PKW</strain>
        <tissue evidence="20">Leaves</tissue>
    </source>
</reference>
<keyword evidence="10" id="KW-0460">Magnesium</keyword>
<dbReference type="FunFam" id="3.40.1110.10:FF:000013">
    <property type="entry name" value="Calcium-transporting ATPase"/>
    <property type="match status" value="1"/>
</dbReference>
<keyword evidence="6" id="KW-0479">Metal-binding</keyword>
<dbReference type="SFLD" id="SFLDG00002">
    <property type="entry name" value="C1.7:_P-type_atpase_like"/>
    <property type="match status" value="1"/>
</dbReference>
<evidence type="ECO:0000256" key="3">
    <source>
        <dbReference type="ARBA" id="ARBA00022448"/>
    </source>
</evidence>
<keyword evidence="21" id="KW-1185">Reference proteome</keyword>
<feature type="region of interest" description="Disordered" evidence="18">
    <location>
        <begin position="80"/>
        <end position="117"/>
    </location>
</feature>
<dbReference type="Gene3D" id="3.40.50.1000">
    <property type="entry name" value="HAD superfamily/HAD-like"/>
    <property type="match status" value="1"/>
</dbReference>
<dbReference type="NCBIfam" id="TIGR01494">
    <property type="entry name" value="ATPase_P-type"/>
    <property type="match status" value="2"/>
</dbReference>
<feature type="transmembrane region" description="Helical" evidence="17">
    <location>
        <begin position="570"/>
        <end position="596"/>
    </location>
</feature>
<evidence type="ECO:0000256" key="18">
    <source>
        <dbReference type="SAM" id="MobiDB-lite"/>
    </source>
</evidence>
<dbReference type="InterPro" id="IPR023299">
    <property type="entry name" value="ATPase_P-typ_cyto_dom_N"/>
</dbReference>
<dbReference type="Gene3D" id="3.40.1110.10">
    <property type="entry name" value="Calcium-transporting ATPase, cytoplasmic domain N"/>
    <property type="match status" value="1"/>
</dbReference>
<dbReference type="STRING" id="52838.A0A4S8J9P0"/>
<keyword evidence="15 17" id="KW-0472">Membrane</keyword>
<dbReference type="EMBL" id="PYDT01000006">
    <property type="protein sequence ID" value="THU58340.1"/>
    <property type="molecule type" value="Genomic_DNA"/>
</dbReference>
<feature type="transmembrane region" description="Helical" evidence="17">
    <location>
        <begin position="303"/>
        <end position="327"/>
    </location>
</feature>
<feature type="compositionally biased region" description="Low complexity" evidence="18">
    <location>
        <begin position="103"/>
        <end position="112"/>
    </location>
</feature>
<evidence type="ECO:0000259" key="19">
    <source>
        <dbReference type="SMART" id="SM00831"/>
    </source>
</evidence>
<dbReference type="SUPFAM" id="SSF81653">
    <property type="entry name" value="Calcium ATPase, transduction domain A"/>
    <property type="match status" value="1"/>
</dbReference>
<dbReference type="InterPro" id="IPR006068">
    <property type="entry name" value="ATPase_P-typ_cation-transptr_C"/>
</dbReference>
<dbReference type="GO" id="GO:0046872">
    <property type="term" value="F:metal ion binding"/>
    <property type="evidence" value="ECO:0007669"/>
    <property type="project" value="UniProtKB-KW"/>
</dbReference>
<evidence type="ECO:0000256" key="13">
    <source>
        <dbReference type="ARBA" id="ARBA00022989"/>
    </source>
</evidence>
<dbReference type="FunFam" id="2.70.150.10:FF:000006">
    <property type="entry name" value="Calcium-transporting ATPase"/>
    <property type="match status" value="1"/>
</dbReference>
<organism evidence="20 21">
    <name type="scientific">Musa balbisiana</name>
    <name type="common">Banana</name>
    <dbReference type="NCBI Taxonomy" id="52838"/>
    <lineage>
        <taxon>Eukaryota</taxon>
        <taxon>Viridiplantae</taxon>
        <taxon>Streptophyta</taxon>
        <taxon>Embryophyta</taxon>
        <taxon>Tracheophyta</taxon>
        <taxon>Spermatophyta</taxon>
        <taxon>Magnoliopsida</taxon>
        <taxon>Liliopsida</taxon>
        <taxon>Zingiberales</taxon>
        <taxon>Musaceae</taxon>
        <taxon>Musa</taxon>
    </lineage>
</organism>
<comment type="caution">
    <text evidence="17">Lacks conserved residue(s) required for the propagation of feature annotation.</text>
</comment>
<name>A0A4S8J9P0_MUSBA</name>
<evidence type="ECO:0000313" key="21">
    <source>
        <dbReference type="Proteomes" id="UP000317650"/>
    </source>
</evidence>
<dbReference type="InterPro" id="IPR008250">
    <property type="entry name" value="ATPase_P-typ_transduc_dom_A_sf"/>
</dbReference>
<protein>
    <recommendedName>
        <fullName evidence="17">Calcium-transporting ATPase</fullName>
        <ecNumber evidence="17">7.2.2.10</ecNumber>
    </recommendedName>
</protein>
<gene>
    <name evidence="20" type="ORF">C4D60_Mb03t13190</name>
</gene>
<comment type="catalytic activity">
    <reaction evidence="16 17">
        <text>Ca(2+)(in) + ATP + H2O = Ca(2+)(out) + ADP + phosphate + H(+)</text>
        <dbReference type="Rhea" id="RHEA:18105"/>
        <dbReference type="ChEBI" id="CHEBI:15377"/>
        <dbReference type="ChEBI" id="CHEBI:15378"/>
        <dbReference type="ChEBI" id="CHEBI:29108"/>
        <dbReference type="ChEBI" id="CHEBI:30616"/>
        <dbReference type="ChEBI" id="CHEBI:43474"/>
        <dbReference type="ChEBI" id="CHEBI:456216"/>
        <dbReference type="EC" id="7.2.2.10"/>
    </reaction>
</comment>
<evidence type="ECO:0000256" key="9">
    <source>
        <dbReference type="ARBA" id="ARBA00022840"/>
    </source>
</evidence>
<keyword evidence="4 17" id="KW-0109">Calcium transport</keyword>
<evidence type="ECO:0000313" key="20">
    <source>
        <dbReference type="EMBL" id="THU58340.1"/>
    </source>
</evidence>
<dbReference type="InterPro" id="IPR059000">
    <property type="entry name" value="ATPase_P-type_domA"/>
</dbReference>
<dbReference type="FunFam" id="1.20.1110.10:FF:000039">
    <property type="entry name" value="Calcium-transporting ATPase"/>
    <property type="match status" value="1"/>
</dbReference>
<accession>A0A4S8J9P0</accession>
<keyword evidence="14 17" id="KW-0406">Ion transport</keyword>
<dbReference type="CDD" id="cd02081">
    <property type="entry name" value="P-type_ATPase_Ca_PMCA-like"/>
    <property type="match status" value="1"/>
</dbReference>
<dbReference type="SFLD" id="SFLDS00003">
    <property type="entry name" value="Haloacid_Dehalogenase"/>
    <property type="match status" value="1"/>
</dbReference>
<evidence type="ECO:0000256" key="8">
    <source>
        <dbReference type="ARBA" id="ARBA00022837"/>
    </source>
</evidence>
<dbReference type="SFLD" id="SFLDF00027">
    <property type="entry name" value="p-type_atpase"/>
    <property type="match status" value="1"/>
</dbReference>
<dbReference type="InterPro" id="IPR006408">
    <property type="entry name" value="P-type_ATPase_IIB"/>
</dbReference>
<evidence type="ECO:0000256" key="5">
    <source>
        <dbReference type="ARBA" id="ARBA00022692"/>
    </source>
</evidence>
<keyword evidence="5 17" id="KW-0812">Transmembrane</keyword>
<evidence type="ECO:0000256" key="12">
    <source>
        <dbReference type="ARBA" id="ARBA00022967"/>
    </source>
</evidence>
<dbReference type="InterPro" id="IPR023298">
    <property type="entry name" value="ATPase_P-typ_TM_dom_sf"/>
</dbReference>
<evidence type="ECO:0000256" key="1">
    <source>
        <dbReference type="ARBA" id="ARBA00004127"/>
    </source>
</evidence>
<feature type="transmembrane region" description="Helical" evidence="17">
    <location>
        <begin position="1138"/>
        <end position="1158"/>
    </location>
</feature>
<keyword evidence="8 17" id="KW-0106">Calcium</keyword>
<evidence type="ECO:0000256" key="15">
    <source>
        <dbReference type="ARBA" id="ARBA00023136"/>
    </source>
</evidence>